<name>A0AAW0RFZ2_9HYPO</name>
<comment type="caution">
    <text evidence="3">The sequence shown here is derived from an EMBL/GenBank/DDBJ whole genome shotgun (WGS) entry which is preliminary data.</text>
</comment>
<keyword evidence="2" id="KW-0472">Membrane</keyword>
<keyword evidence="2" id="KW-1133">Transmembrane helix</keyword>
<feature type="transmembrane region" description="Helical" evidence="2">
    <location>
        <begin position="464"/>
        <end position="490"/>
    </location>
</feature>
<feature type="region of interest" description="Disordered" evidence="1">
    <location>
        <begin position="291"/>
        <end position="338"/>
    </location>
</feature>
<evidence type="ECO:0000256" key="2">
    <source>
        <dbReference type="SAM" id="Phobius"/>
    </source>
</evidence>
<dbReference type="Pfam" id="PF19271">
    <property type="entry name" value="Nis1"/>
    <property type="match status" value="1"/>
</dbReference>
<evidence type="ECO:0000256" key="1">
    <source>
        <dbReference type="SAM" id="MobiDB-lite"/>
    </source>
</evidence>
<organism evidence="3 4">
    <name type="scientific">Beauveria asiatica</name>
    <dbReference type="NCBI Taxonomy" id="1069075"/>
    <lineage>
        <taxon>Eukaryota</taxon>
        <taxon>Fungi</taxon>
        <taxon>Dikarya</taxon>
        <taxon>Ascomycota</taxon>
        <taxon>Pezizomycotina</taxon>
        <taxon>Sordariomycetes</taxon>
        <taxon>Hypocreomycetidae</taxon>
        <taxon>Hypocreales</taxon>
        <taxon>Cordycipitaceae</taxon>
        <taxon>Beauveria</taxon>
    </lineage>
</organism>
<feature type="region of interest" description="Disordered" evidence="1">
    <location>
        <begin position="1"/>
        <end position="27"/>
    </location>
</feature>
<keyword evidence="4" id="KW-1185">Reference proteome</keyword>
<protein>
    <submittedName>
        <fullName evidence="3">Uncharacterized protein</fullName>
    </submittedName>
</protein>
<evidence type="ECO:0000313" key="4">
    <source>
        <dbReference type="Proteomes" id="UP001397290"/>
    </source>
</evidence>
<keyword evidence="2" id="KW-0812">Transmembrane</keyword>
<reference evidence="3 4" key="1">
    <citation type="submission" date="2020-02" db="EMBL/GenBank/DDBJ databases">
        <title>Comparative genomics of the hypocrealean fungal genus Beauvera.</title>
        <authorList>
            <person name="Showalter D.N."/>
            <person name="Bushley K.E."/>
            <person name="Rehner S.A."/>
        </authorList>
    </citation>
    <scope>NUCLEOTIDE SEQUENCE [LARGE SCALE GENOMIC DNA]</scope>
    <source>
        <strain evidence="3 4">ARSEF4384</strain>
    </source>
</reference>
<dbReference type="EMBL" id="JAAHCF010001304">
    <property type="protein sequence ID" value="KAK8140980.1"/>
    <property type="molecule type" value="Genomic_DNA"/>
</dbReference>
<feature type="compositionally biased region" description="Polar residues" evidence="1">
    <location>
        <begin position="301"/>
        <end position="325"/>
    </location>
</feature>
<dbReference type="InterPro" id="IPR045469">
    <property type="entry name" value="Nis1"/>
</dbReference>
<proteinExistence type="predicted"/>
<evidence type="ECO:0000313" key="3">
    <source>
        <dbReference type="EMBL" id="KAK8140980.1"/>
    </source>
</evidence>
<gene>
    <name evidence="3" type="ORF">G3M48_001158</name>
</gene>
<feature type="compositionally biased region" description="Polar residues" evidence="1">
    <location>
        <begin position="1"/>
        <end position="11"/>
    </location>
</feature>
<dbReference type="AlphaFoldDB" id="A0AAW0RFZ2"/>
<sequence>MYSNANHSSFHASDIGHEDFSPVSQYQERTRPVTTLLDRDWRRDLTCHSKTSISGAQGSETSTCRSLFLSPSAERDKVDNFVKIPVQLATPSPTHRSSTVEPMLPLPEGCPNAHESDWETVTSDHLFPRQRILRFQTNAETGSSVADVSDTASYDYRGTAHQPPVSFTSGSGYGAPQKHGARTSAKTRLQAAMRRVSSSLDGLTASRERDGQAFEMKQFNGSFDSLNSTASSEYFGSGNHWQGFESSKDPQRVLFAEVPPLDLNNGRVGIPRLPFPLISLPEAAKLQKVRIERGEEDHTDPASSFVTKPHSGTRSTISSTNSPRTPRSVLLSHGQIDSSRDQIDELSPAYSRWDSPRSHGLWNESSERVSSLLLLGGKRRSQILQTPDPRASYWQSADEEFRQVAPRLLRLRGFSASTRERRARDGPLQLEQSLFTASETRLMESARADILFRRRYARDCEKQLASVFLCVVLTSVIFPVVGIIALYGAFNSTISWCTHGEMAHFTLGQRTVLKRVLLAELAAYMCLKKRFPVKSAAFSADMKFSFAVAASALASSATASIVSIQVPQTIAVGKTIPVKLVNNIDQSTTYQTSITFGLGTRPQDPKIMIGSPISSIYLQDGTMPAAPFTRNMTVSDWAWGREGKFGIRAAIFGAYGVTGGIGTAVYGAEVTVGDEVSDDYVELQYVE</sequence>
<accession>A0AAW0RFZ2</accession>
<feature type="compositionally biased region" description="Basic and acidic residues" evidence="1">
    <location>
        <begin position="291"/>
        <end position="300"/>
    </location>
</feature>
<dbReference type="Proteomes" id="UP001397290">
    <property type="component" value="Unassembled WGS sequence"/>
</dbReference>